<gene>
    <name evidence="1" type="ORF">Sango_2517300</name>
</gene>
<evidence type="ECO:0000313" key="2">
    <source>
        <dbReference type="Proteomes" id="UP001289374"/>
    </source>
</evidence>
<sequence>MQLNSTNYHSFGDVWCGGRPSELQHFSFCQITWSRHQLSMEQGTLQSNSSSSLLPHVQRFPPIDGSPPNFFISAATVPMESHHQFFSGFDARLQLYYGDAHADNGRQKGKGKNS</sequence>
<dbReference type="AlphaFoldDB" id="A0AAE1W491"/>
<evidence type="ECO:0000313" key="1">
    <source>
        <dbReference type="EMBL" id="KAK4386467.1"/>
    </source>
</evidence>
<name>A0AAE1W491_9LAMI</name>
<dbReference type="Proteomes" id="UP001289374">
    <property type="component" value="Unassembled WGS sequence"/>
</dbReference>
<reference evidence="1" key="1">
    <citation type="submission" date="2020-06" db="EMBL/GenBank/DDBJ databases">
        <authorList>
            <person name="Li T."/>
            <person name="Hu X."/>
            <person name="Zhang T."/>
            <person name="Song X."/>
            <person name="Zhang H."/>
            <person name="Dai N."/>
            <person name="Sheng W."/>
            <person name="Hou X."/>
            <person name="Wei L."/>
        </authorList>
    </citation>
    <scope>NUCLEOTIDE SEQUENCE</scope>
    <source>
        <strain evidence="1">K16</strain>
        <tissue evidence="1">Leaf</tissue>
    </source>
</reference>
<keyword evidence="2" id="KW-1185">Reference proteome</keyword>
<reference evidence="1" key="2">
    <citation type="journal article" date="2024" name="Plant">
        <title>Genomic evolution and insights into agronomic trait innovations of Sesamum species.</title>
        <authorList>
            <person name="Miao H."/>
            <person name="Wang L."/>
            <person name="Qu L."/>
            <person name="Liu H."/>
            <person name="Sun Y."/>
            <person name="Le M."/>
            <person name="Wang Q."/>
            <person name="Wei S."/>
            <person name="Zheng Y."/>
            <person name="Lin W."/>
            <person name="Duan Y."/>
            <person name="Cao H."/>
            <person name="Xiong S."/>
            <person name="Wang X."/>
            <person name="Wei L."/>
            <person name="Li C."/>
            <person name="Ma Q."/>
            <person name="Ju M."/>
            <person name="Zhao R."/>
            <person name="Li G."/>
            <person name="Mu C."/>
            <person name="Tian Q."/>
            <person name="Mei H."/>
            <person name="Zhang T."/>
            <person name="Gao T."/>
            <person name="Zhang H."/>
        </authorList>
    </citation>
    <scope>NUCLEOTIDE SEQUENCE</scope>
    <source>
        <strain evidence="1">K16</strain>
    </source>
</reference>
<organism evidence="1 2">
    <name type="scientific">Sesamum angolense</name>
    <dbReference type="NCBI Taxonomy" id="2727404"/>
    <lineage>
        <taxon>Eukaryota</taxon>
        <taxon>Viridiplantae</taxon>
        <taxon>Streptophyta</taxon>
        <taxon>Embryophyta</taxon>
        <taxon>Tracheophyta</taxon>
        <taxon>Spermatophyta</taxon>
        <taxon>Magnoliopsida</taxon>
        <taxon>eudicotyledons</taxon>
        <taxon>Gunneridae</taxon>
        <taxon>Pentapetalae</taxon>
        <taxon>asterids</taxon>
        <taxon>lamiids</taxon>
        <taxon>Lamiales</taxon>
        <taxon>Pedaliaceae</taxon>
        <taxon>Sesamum</taxon>
    </lineage>
</organism>
<dbReference type="EMBL" id="JACGWL010000015">
    <property type="protein sequence ID" value="KAK4386467.1"/>
    <property type="molecule type" value="Genomic_DNA"/>
</dbReference>
<protein>
    <submittedName>
        <fullName evidence="1">Uncharacterized protein</fullName>
    </submittedName>
</protein>
<accession>A0AAE1W491</accession>
<comment type="caution">
    <text evidence="1">The sequence shown here is derived from an EMBL/GenBank/DDBJ whole genome shotgun (WGS) entry which is preliminary data.</text>
</comment>
<proteinExistence type="predicted"/>